<dbReference type="InterPro" id="IPR036236">
    <property type="entry name" value="Znf_C2H2_sf"/>
</dbReference>
<feature type="domain" description="C2H2-type" evidence="2">
    <location>
        <begin position="18"/>
        <end position="41"/>
    </location>
</feature>
<feature type="region of interest" description="Disordered" evidence="1">
    <location>
        <begin position="159"/>
        <end position="180"/>
    </location>
</feature>
<evidence type="ECO:0000256" key="1">
    <source>
        <dbReference type="SAM" id="MobiDB-lite"/>
    </source>
</evidence>
<reference evidence="3 4" key="1">
    <citation type="submission" date="2024-01" db="EMBL/GenBank/DDBJ databases">
        <title>The genomes of 5 underutilized Papilionoideae crops provide insights into root nodulation and disease resistanc.</title>
        <authorList>
            <person name="Jiang F."/>
        </authorList>
    </citation>
    <scope>NUCLEOTIDE SEQUENCE [LARGE SCALE GENOMIC DNA]</scope>
    <source>
        <strain evidence="3">DUOXIRENSHENG_FW03</strain>
        <tissue evidence="3">Leaves</tissue>
    </source>
</reference>
<organism evidence="3 4">
    <name type="scientific">Psophocarpus tetragonolobus</name>
    <name type="common">Winged bean</name>
    <name type="synonym">Dolichos tetragonolobus</name>
    <dbReference type="NCBI Taxonomy" id="3891"/>
    <lineage>
        <taxon>Eukaryota</taxon>
        <taxon>Viridiplantae</taxon>
        <taxon>Streptophyta</taxon>
        <taxon>Embryophyta</taxon>
        <taxon>Tracheophyta</taxon>
        <taxon>Spermatophyta</taxon>
        <taxon>Magnoliopsida</taxon>
        <taxon>eudicotyledons</taxon>
        <taxon>Gunneridae</taxon>
        <taxon>Pentapetalae</taxon>
        <taxon>rosids</taxon>
        <taxon>fabids</taxon>
        <taxon>Fabales</taxon>
        <taxon>Fabaceae</taxon>
        <taxon>Papilionoideae</taxon>
        <taxon>50 kb inversion clade</taxon>
        <taxon>NPAAA clade</taxon>
        <taxon>indigoferoid/millettioid clade</taxon>
        <taxon>Phaseoleae</taxon>
        <taxon>Psophocarpus</taxon>
    </lineage>
</organism>
<dbReference type="EMBL" id="JAYMYS010000006">
    <property type="protein sequence ID" value="KAK7389612.1"/>
    <property type="molecule type" value="Genomic_DNA"/>
</dbReference>
<feature type="compositionally biased region" description="Low complexity" evidence="1">
    <location>
        <begin position="104"/>
        <end position="122"/>
    </location>
</feature>
<dbReference type="SUPFAM" id="SSF57667">
    <property type="entry name" value="beta-beta-alpha zinc fingers"/>
    <property type="match status" value="1"/>
</dbReference>
<gene>
    <name evidence="3" type="ORF">VNO78_24790</name>
</gene>
<proteinExistence type="predicted"/>
<dbReference type="PROSITE" id="PS00028">
    <property type="entry name" value="ZINC_FINGER_C2H2_1"/>
    <property type="match status" value="1"/>
</dbReference>
<dbReference type="Proteomes" id="UP001386955">
    <property type="component" value="Unassembled WGS sequence"/>
</dbReference>
<sequence>MESKEGDAASPPMENKYCCKFCDMKFATYLALCGHQNEHNHKSEIEAEKEKKKNLSIASAGYSNSSVDGFCGHKTILWSPLSMTRNMSLYSWPPHMGPGHHILNPSNSNMHEPSSNSSSLPLSPHLSLCHKGNLGQATTSSTINHNEIIEDSDFNLKILSDDDNSDQENSSSSVNASGTE</sequence>
<dbReference type="Gene3D" id="3.30.160.60">
    <property type="entry name" value="Classic Zinc Finger"/>
    <property type="match status" value="1"/>
</dbReference>
<feature type="compositionally biased region" description="Low complexity" evidence="1">
    <location>
        <begin position="167"/>
        <end position="180"/>
    </location>
</feature>
<keyword evidence="4" id="KW-1185">Reference proteome</keyword>
<dbReference type="InterPro" id="IPR013087">
    <property type="entry name" value="Znf_C2H2_type"/>
</dbReference>
<evidence type="ECO:0000313" key="3">
    <source>
        <dbReference type="EMBL" id="KAK7389612.1"/>
    </source>
</evidence>
<dbReference type="AlphaFoldDB" id="A0AAN9S5I4"/>
<feature type="region of interest" description="Disordered" evidence="1">
    <location>
        <begin position="101"/>
        <end position="122"/>
    </location>
</feature>
<evidence type="ECO:0000313" key="4">
    <source>
        <dbReference type="Proteomes" id="UP001386955"/>
    </source>
</evidence>
<comment type="caution">
    <text evidence="3">The sequence shown here is derived from an EMBL/GenBank/DDBJ whole genome shotgun (WGS) entry which is preliminary data.</text>
</comment>
<accession>A0AAN9S5I4</accession>
<name>A0AAN9S5I4_PSOTE</name>
<evidence type="ECO:0000259" key="2">
    <source>
        <dbReference type="PROSITE" id="PS00028"/>
    </source>
</evidence>
<protein>
    <recommendedName>
        <fullName evidence="2">C2H2-type domain-containing protein</fullName>
    </recommendedName>
</protein>